<evidence type="ECO:0000256" key="11">
    <source>
        <dbReference type="ARBA" id="ARBA00022842"/>
    </source>
</evidence>
<evidence type="ECO:0000313" key="15">
    <source>
        <dbReference type="EMBL" id="KAE8257511.1"/>
    </source>
</evidence>
<comment type="similarity">
    <text evidence="6">Belongs to the HDDC2 family.</text>
</comment>
<reference evidence="15" key="1">
    <citation type="submission" date="2016-04" db="EMBL/GenBank/DDBJ databases">
        <authorList>
            <person name="Nguyen H.D."/>
            <person name="Samba Siva P."/>
            <person name="Cullis J."/>
            <person name="Levesque C.A."/>
            <person name="Hambleton S."/>
        </authorList>
    </citation>
    <scope>NUCLEOTIDE SEQUENCE</scope>
    <source>
        <strain evidence="15">DAOMC 236416</strain>
    </source>
</reference>
<organism evidence="15 16">
    <name type="scientific">Tilletia indica</name>
    <dbReference type="NCBI Taxonomy" id="43049"/>
    <lineage>
        <taxon>Eukaryota</taxon>
        <taxon>Fungi</taxon>
        <taxon>Dikarya</taxon>
        <taxon>Basidiomycota</taxon>
        <taxon>Ustilaginomycotina</taxon>
        <taxon>Exobasidiomycetes</taxon>
        <taxon>Tilletiales</taxon>
        <taxon>Tilletiaceae</taxon>
        <taxon>Tilletia</taxon>
    </lineage>
</organism>
<name>A0A177TLX8_9BASI</name>
<evidence type="ECO:0000256" key="9">
    <source>
        <dbReference type="ARBA" id="ARBA00022723"/>
    </source>
</evidence>
<dbReference type="GO" id="GO:0009159">
    <property type="term" value="P:deoxyribonucleoside monophosphate catabolic process"/>
    <property type="evidence" value="ECO:0007669"/>
    <property type="project" value="UniProtKB-ARBA"/>
</dbReference>
<dbReference type="GO" id="GO:0005737">
    <property type="term" value="C:cytoplasm"/>
    <property type="evidence" value="ECO:0007669"/>
    <property type="project" value="TreeGrafter"/>
</dbReference>
<dbReference type="PANTHER" id="PTHR11845:SF13">
    <property type="entry name" value="5'-DEOXYNUCLEOTIDASE HDDC2"/>
    <property type="match status" value="1"/>
</dbReference>
<gene>
    <name evidence="15" type="ORF">A4X13_0g2304</name>
</gene>
<feature type="compositionally biased region" description="Polar residues" evidence="13">
    <location>
        <begin position="809"/>
        <end position="823"/>
    </location>
</feature>
<comment type="caution">
    <text evidence="15">The sequence shown here is derived from an EMBL/GenBank/DDBJ whole genome shotgun (WGS) entry which is preliminary data.</text>
</comment>
<evidence type="ECO:0000256" key="10">
    <source>
        <dbReference type="ARBA" id="ARBA00022801"/>
    </source>
</evidence>
<evidence type="ECO:0000256" key="13">
    <source>
        <dbReference type="SAM" id="MobiDB-lite"/>
    </source>
</evidence>
<dbReference type="FunFam" id="1.10.3210.10:FF:000011">
    <property type="entry name" value="HD domain-containing protein 2"/>
    <property type="match status" value="1"/>
</dbReference>
<dbReference type="InterPro" id="IPR006674">
    <property type="entry name" value="HD_domain"/>
</dbReference>
<feature type="compositionally biased region" description="Polar residues" evidence="13">
    <location>
        <begin position="213"/>
        <end position="232"/>
    </location>
</feature>
<feature type="compositionally biased region" description="Low complexity" evidence="13">
    <location>
        <begin position="70"/>
        <end position="85"/>
    </location>
</feature>
<dbReference type="Pfam" id="PF13023">
    <property type="entry name" value="HD_3"/>
    <property type="match status" value="1"/>
</dbReference>
<evidence type="ECO:0000256" key="3">
    <source>
        <dbReference type="ARBA" id="ARBA00001941"/>
    </source>
</evidence>
<feature type="domain" description="HD/PDEase" evidence="14">
    <location>
        <begin position="636"/>
        <end position="755"/>
    </location>
</feature>
<keyword evidence="9" id="KW-0479">Metal-binding</keyword>
<feature type="compositionally biased region" description="Pro residues" evidence="13">
    <location>
        <begin position="1"/>
        <end position="10"/>
    </location>
</feature>
<evidence type="ECO:0000259" key="14">
    <source>
        <dbReference type="SMART" id="SM00471"/>
    </source>
</evidence>
<keyword evidence="12" id="KW-0170">Cobalt</keyword>
<proteinExistence type="inferred from homology"/>
<comment type="function">
    <text evidence="5">Catalyzes the dephosphorylation of the nucleoside 5'-monophosphates deoxyadenosine monophosphate (dAMP), deoxycytidine monophosphate (dCMP), deoxyguanosine monophosphate (dGMP) and deoxythymidine monophosphate (dTMP).</text>
</comment>
<feature type="compositionally biased region" description="Basic and acidic residues" evidence="13">
    <location>
        <begin position="92"/>
        <end position="108"/>
    </location>
</feature>
<evidence type="ECO:0000256" key="8">
    <source>
        <dbReference type="ARBA" id="ARBA00012964"/>
    </source>
</evidence>
<feature type="region of interest" description="Disordered" evidence="13">
    <location>
        <begin position="183"/>
        <end position="286"/>
    </location>
</feature>
<accession>A0A177TLX8</accession>
<feature type="compositionally biased region" description="Basic and acidic residues" evidence="13">
    <location>
        <begin position="432"/>
        <end position="443"/>
    </location>
</feature>
<dbReference type="GO" id="GO:0002953">
    <property type="term" value="F:5'-deoxynucleotidase activity"/>
    <property type="evidence" value="ECO:0007669"/>
    <property type="project" value="UniProtKB-EC"/>
</dbReference>
<dbReference type="InterPro" id="IPR039356">
    <property type="entry name" value="YfbR/HDDC2"/>
</dbReference>
<dbReference type="SMART" id="SM00471">
    <property type="entry name" value="HDc"/>
    <property type="match status" value="1"/>
</dbReference>
<evidence type="ECO:0000256" key="5">
    <source>
        <dbReference type="ARBA" id="ARBA00004074"/>
    </source>
</evidence>
<protein>
    <recommendedName>
        <fullName evidence="8">5'-deoxynucleotidase</fullName>
        <ecNumber evidence="8">3.1.3.89</ecNumber>
    </recommendedName>
</protein>
<feature type="compositionally biased region" description="Low complexity" evidence="13">
    <location>
        <begin position="191"/>
        <end position="206"/>
    </location>
</feature>
<feature type="region of interest" description="Disordered" evidence="13">
    <location>
        <begin position="1"/>
        <end position="22"/>
    </location>
</feature>
<sequence>MASLPPPPTPKSKAGPTTAVTPSAEVQVVTSTISDDHTLAAKAVIRPMQLDQTFPLKPAVRHQQNPSADTNSPLSPTGSGGSTSRPNKKRVAFAEDRGEAGDGNHNDEVGSIGQRASETRPPAEIEDIEFDEDFDGGQPYRREDDMEDATFQLEEDIDKEQQDVEEKEGEYYPPTLEEAARMLSDSHVEESGSSAQAIGISAGSRSSSRDHQNASVLSSSIRIAGSFSQFMRQQGEEDNTQWREQRLAELTSARELDPAQPPSPPSEEAVGRPIYEGVSQNAEPLSTSHIGSYTAWSLRAIAEENNSRTQQSRPIPSHFRRTSGGAELGLNHIIGANVPSHRAMWQASRRGNGYALSEEDNRRWAQWQRRGSGDRSQDDANLGTAADLSRSVPAGPSAFQQVRRGGLHASTDVGDKTSENAIPIPSRTPSTQERRDEVDREAKTSLPYNEKLFVPSYMKAIGNMSTSKLGRGIPRQLSTIQDEDGGTVTLSSTPLTTGFEGTLKAASKGAGVIGAVPAAKRAESSTPTPGGRIPFLAPQDSERRRKLLQHAYQPPPPPASSSDRLVPTEEDAPSPLPLFEVPAKSPRTLQTLPGASAADDFADADNQAEGVLKFMHRLEMLKKNKRTGWYHHRVENPESIADHMYRMGVLAMLCASDDSGLDVGKCVMLALVHDMAEAEVGDITPRDNVDKAEKTRREAGAIEYLTYDLLGGSRAGQRLEALWEEYEAKETPESRLVKDLDRFELCLQALEYEREFDTSDLQPFFRGAAGAIGHPIVRAWVRKLADERQKMWAERGRVYEQGCDDVRPESTTATPETQTNVSR</sequence>
<reference evidence="15" key="2">
    <citation type="journal article" date="2019" name="IMA Fungus">
        <title>Genome sequencing and comparison of five Tilletia species to identify candidate genes for the detection of regulated species infecting wheat.</title>
        <authorList>
            <person name="Nguyen H.D.T."/>
            <person name="Sultana T."/>
            <person name="Kesanakurti P."/>
            <person name="Hambleton S."/>
        </authorList>
    </citation>
    <scope>NUCLEOTIDE SEQUENCE</scope>
    <source>
        <strain evidence="15">DAOMC 236416</strain>
    </source>
</reference>
<feature type="region of interest" description="Disordered" evidence="13">
    <location>
        <begin position="803"/>
        <end position="823"/>
    </location>
</feature>
<dbReference type="EC" id="3.1.3.89" evidence="8"/>
<keyword evidence="10" id="KW-0378">Hydrolase</keyword>
<dbReference type="PANTHER" id="PTHR11845">
    <property type="entry name" value="5'-DEOXYNUCLEOTIDASE HDDC2"/>
    <property type="match status" value="1"/>
</dbReference>
<evidence type="ECO:0000256" key="7">
    <source>
        <dbReference type="ARBA" id="ARBA00011738"/>
    </source>
</evidence>
<feature type="region of interest" description="Disordered" evidence="13">
    <location>
        <begin position="551"/>
        <end position="581"/>
    </location>
</feature>
<feature type="region of interest" description="Disordered" evidence="13">
    <location>
        <begin position="54"/>
        <end position="171"/>
    </location>
</feature>
<comment type="cofactor">
    <cofactor evidence="2">
        <name>Mn(2+)</name>
        <dbReference type="ChEBI" id="CHEBI:29035"/>
    </cofactor>
</comment>
<dbReference type="Gene3D" id="1.10.3210.10">
    <property type="entry name" value="Hypothetical protein af1432"/>
    <property type="match status" value="1"/>
</dbReference>
<evidence type="ECO:0000256" key="1">
    <source>
        <dbReference type="ARBA" id="ARBA00001638"/>
    </source>
</evidence>
<evidence type="ECO:0000256" key="2">
    <source>
        <dbReference type="ARBA" id="ARBA00001936"/>
    </source>
</evidence>
<dbReference type="EMBL" id="LWDF02000107">
    <property type="protein sequence ID" value="KAE8257511.1"/>
    <property type="molecule type" value="Genomic_DNA"/>
</dbReference>
<keyword evidence="11" id="KW-0460">Magnesium</keyword>
<feature type="compositionally biased region" description="Basic and acidic residues" evidence="13">
    <location>
        <begin position="240"/>
        <end position="257"/>
    </location>
</feature>
<comment type="cofactor">
    <cofactor evidence="4">
        <name>Mg(2+)</name>
        <dbReference type="ChEBI" id="CHEBI:18420"/>
    </cofactor>
</comment>
<dbReference type="InterPro" id="IPR003607">
    <property type="entry name" value="HD/PDEase_dom"/>
</dbReference>
<evidence type="ECO:0000313" key="16">
    <source>
        <dbReference type="Proteomes" id="UP000077521"/>
    </source>
</evidence>
<comment type="subunit">
    <text evidence="7">Homodimer.</text>
</comment>
<dbReference type="SUPFAM" id="SSF109604">
    <property type="entry name" value="HD-domain/PDEase-like"/>
    <property type="match status" value="1"/>
</dbReference>
<feature type="compositionally biased region" description="Acidic residues" evidence="13">
    <location>
        <begin position="124"/>
        <end position="135"/>
    </location>
</feature>
<keyword evidence="16" id="KW-1185">Reference proteome</keyword>
<evidence type="ECO:0000256" key="4">
    <source>
        <dbReference type="ARBA" id="ARBA00001946"/>
    </source>
</evidence>
<dbReference type="Proteomes" id="UP000077521">
    <property type="component" value="Unassembled WGS sequence"/>
</dbReference>
<evidence type="ECO:0000256" key="6">
    <source>
        <dbReference type="ARBA" id="ARBA00009999"/>
    </source>
</evidence>
<evidence type="ECO:0000256" key="12">
    <source>
        <dbReference type="ARBA" id="ARBA00023285"/>
    </source>
</evidence>
<dbReference type="AlphaFoldDB" id="A0A177TLX8"/>
<dbReference type="GO" id="GO:0046872">
    <property type="term" value="F:metal ion binding"/>
    <property type="evidence" value="ECO:0007669"/>
    <property type="project" value="UniProtKB-KW"/>
</dbReference>
<comment type="cofactor">
    <cofactor evidence="3">
        <name>Co(2+)</name>
        <dbReference type="ChEBI" id="CHEBI:48828"/>
    </cofactor>
</comment>
<feature type="compositionally biased region" description="Acidic residues" evidence="13">
    <location>
        <begin position="145"/>
        <end position="158"/>
    </location>
</feature>
<comment type="catalytic activity">
    <reaction evidence="1">
        <text>a 2'-deoxyribonucleoside 5'-phosphate + H2O = a 2'-deoxyribonucleoside + phosphate</text>
        <dbReference type="Rhea" id="RHEA:36167"/>
        <dbReference type="ChEBI" id="CHEBI:15377"/>
        <dbReference type="ChEBI" id="CHEBI:18274"/>
        <dbReference type="ChEBI" id="CHEBI:43474"/>
        <dbReference type="ChEBI" id="CHEBI:65317"/>
        <dbReference type="EC" id="3.1.3.89"/>
    </reaction>
</comment>
<feature type="region of interest" description="Disordered" evidence="13">
    <location>
        <begin position="353"/>
        <end position="443"/>
    </location>
</feature>